<evidence type="ECO:0000313" key="2">
    <source>
        <dbReference type="EMBL" id="GAA3712652.1"/>
    </source>
</evidence>
<reference evidence="3" key="1">
    <citation type="journal article" date="2019" name="Int. J. Syst. Evol. Microbiol.">
        <title>The Global Catalogue of Microorganisms (GCM) 10K type strain sequencing project: providing services to taxonomists for standard genome sequencing and annotation.</title>
        <authorList>
            <consortium name="The Broad Institute Genomics Platform"/>
            <consortium name="The Broad Institute Genome Sequencing Center for Infectious Disease"/>
            <person name="Wu L."/>
            <person name="Ma J."/>
        </authorList>
    </citation>
    <scope>NUCLEOTIDE SEQUENCE [LARGE SCALE GENOMIC DNA]</scope>
    <source>
        <strain evidence="3">JCM 16961</strain>
    </source>
</reference>
<protein>
    <recommendedName>
        <fullName evidence="4">Cation-transporting ATPase</fullName>
    </recommendedName>
</protein>
<feature type="compositionally biased region" description="Basic and acidic residues" evidence="1">
    <location>
        <begin position="48"/>
        <end position="76"/>
    </location>
</feature>
<name>A0ABP7E2X0_9MICC</name>
<comment type="caution">
    <text evidence="2">The sequence shown here is derived from an EMBL/GenBank/DDBJ whole genome shotgun (WGS) entry which is preliminary data.</text>
</comment>
<sequence length="302" mass="30821">MAMFDKLIRKGKQMAGDYVREQLQSRSGGDGRERGAPSGGRQYGGYDNRGHDNRGDDNRGADHRGYDNRGDDHRGYDTSGYGGPGYDGPQRQPQGGPVGAEGVSREDRAAIEKYRYMLRTAPPQDMERAHEEAFARLTPQQRNLLQAELSEQLPPAERPGTDRPHDLARAATRAEVSQPGFMEKLLGSGGSRGGSRRPGMGGLAAGAAGGLGAGLMAGVAGGFIGSAIAGPLLDGFGGMGEDLSGAAEGLTDGIAGAGEGITAAGEGLTDQAGGMLGGLFGGEGGGFGGFGGEGGGFGDFEV</sequence>
<feature type="region of interest" description="Disordered" evidence="1">
    <location>
        <begin position="171"/>
        <end position="198"/>
    </location>
</feature>
<evidence type="ECO:0000256" key="1">
    <source>
        <dbReference type="SAM" id="MobiDB-lite"/>
    </source>
</evidence>
<gene>
    <name evidence="2" type="ORF">GCM10022377_27940</name>
</gene>
<organism evidence="2 3">
    <name type="scientific">Zhihengliuella alba</name>
    <dbReference type="NCBI Taxonomy" id="547018"/>
    <lineage>
        <taxon>Bacteria</taxon>
        <taxon>Bacillati</taxon>
        <taxon>Actinomycetota</taxon>
        <taxon>Actinomycetes</taxon>
        <taxon>Micrococcales</taxon>
        <taxon>Micrococcaceae</taxon>
        <taxon>Zhihengliuella</taxon>
    </lineage>
</organism>
<keyword evidence="3" id="KW-1185">Reference proteome</keyword>
<proteinExistence type="predicted"/>
<accession>A0ABP7E2X0</accession>
<evidence type="ECO:0008006" key="4">
    <source>
        <dbReference type="Google" id="ProtNLM"/>
    </source>
</evidence>
<feature type="region of interest" description="Disordered" evidence="1">
    <location>
        <begin position="1"/>
        <end position="106"/>
    </location>
</feature>
<evidence type="ECO:0000313" key="3">
    <source>
        <dbReference type="Proteomes" id="UP001501536"/>
    </source>
</evidence>
<dbReference type="EMBL" id="BAABCJ010000007">
    <property type="protein sequence ID" value="GAA3712652.1"/>
    <property type="molecule type" value="Genomic_DNA"/>
</dbReference>
<dbReference type="Proteomes" id="UP001501536">
    <property type="component" value="Unassembled WGS sequence"/>
</dbReference>